<feature type="binding site" evidence="10">
    <location>
        <position position="73"/>
    </location>
    <ligand>
        <name>substrate</name>
    </ligand>
</feature>
<dbReference type="InterPro" id="IPR002637">
    <property type="entry name" value="RdgB/HAM1"/>
</dbReference>
<keyword evidence="6 10" id="KW-0460">Magnesium</keyword>
<evidence type="ECO:0000256" key="2">
    <source>
        <dbReference type="ARBA" id="ARBA00011738"/>
    </source>
</evidence>
<dbReference type="GO" id="GO:0005829">
    <property type="term" value="C:cytosol"/>
    <property type="evidence" value="ECO:0007669"/>
    <property type="project" value="TreeGrafter"/>
</dbReference>
<dbReference type="GO" id="GO:0017111">
    <property type="term" value="F:ribonucleoside triphosphate phosphatase activity"/>
    <property type="evidence" value="ECO:0007669"/>
    <property type="project" value="InterPro"/>
</dbReference>
<dbReference type="EMBL" id="AYYX01000018">
    <property type="protein sequence ID" value="KRM88909.1"/>
    <property type="molecule type" value="Genomic_DNA"/>
</dbReference>
<dbReference type="PANTHER" id="PTHR11067">
    <property type="entry name" value="INOSINE TRIPHOSPHATE PYROPHOSPHATASE/HAM1 PROTEIN"/>
    <property type="match status" value="1"/>
</dbReference>
<comment type="catalytic activity">
    <reaction evidence="9 10">
        <text>XTP + H2O = XMP + diphosphate + H(+)</text>
        <dbReference type="Rhea" id="RHEA:28610"/>
        <dbReference type="ChEBI" id="CHEBI:15377"/>
        <dbReference type="ChEBI" id="CHEBI:15378"/>
        <dbReference type="ChEBI" id="CHEBI:33019"/>
        <dbReference type="ChEBI" id="CHEBI:57464"/>
        <dbReference type="ChEBI" id="CHEBI:61314"/>
        <dbReference type="EC" id="3.6.1.66"/>
    </reaction>
</comment>
<evidence type="ECO:0000256" key="11">
    <source>
        <dbReference type="RuleBase" id="RU003781"/>
    </source>
</evidence>
<evidence type="ECO:0000256" key="9">
    <source>
        <dbReference type="ARBA" id="ARBA00052017"/>
    </source>
</evidence>
<dbReference type="Pfam" id="PF01725">
    <property type="entry name" value="Ham1p_like"/>
    <property type="match status" value="1"/>
</dbReference>
<name>A0A0R2CAT5_9LACO</name>
<comment type="catalytic activity">
    <reaction evidence="10">
        <text>ITP + H2O = IMP + diphosphate + H(+)</text>
        <dbReference type="Rhea" id="RHEA:29399"/>
        <dbReference type="ChEBI" id="CHEBI:15377"/>
        <dbReference type="ChEBI" id="CHEBI:15378"/>
        <dbReference type="ChEBI" id="CHEBI:33019"/>
        <dbReference type="ChEBI" id="CHEBI:58053"/>
        <dbReference type="ChEBI" id="CHEBI:61402"/>
        <dbReference type="EC" id="3.6.1.66"/>
    </reaction>
</comment>
<dbReference type="NCBIfam" id="NF011397">
    <property type="entry name" value="PRK14822.1"/>
    <property type="match status" value="1"/>
</dbReference>
<comment type="catalytic activity">
    <reaction evidence="8 10">
        <text>dITP + H2O = dIMP + diphosphate + H(+)</text>
        <dbReference type="Rhea" id="RHEA:28342"/>
        <dbReference type="ChEBI" id="CHEBI:15377"/>
        <dbReference type="ChEBI" id="CHEBI:15378"/>
        <dbReference type="ChEBI" id="CHEBI:33019"/>
        <dbReference type="ChEBI" id="CHEBI:61194"/>
        <dbReference type="ChEBI" id="CHEBI:61382"/>
        <dbReference type="EC" id="3.6.1.66"/>
    </reaction>
</comment>
<dbReference type="InterPro" id="IPR029001">
    <property type="entry name" value="ITPase-like_fam"/>
</dbReference>
<dbReference type="GO" id="GO:0036222">
    <property type="term" value="F:XTP diphosphatase activity"/>
    <property type="evidence" value="ECO:0007669"/>
    <property type="project" value="UniProtKB-UniRule"/>
</dbReference>
<evidence type="ECO:0000256" key="4">
    <source>
        <dbReference type="ARBA" id="ARBA00022741"/>
    </source>
</evidence>
<sequence length="199" mass="22387">MNLKKILIATKNPGKAREFRSFFEPRGFKIITLNDLENPPQIIENGRSFTENALIKANALTKKLQTTTLADDSGLMVSALNGEPGVFSARYAADHDDAANNQKLLNKLVNVPNEKRDAIFHTTLVVTSPNHQPLIVEGEVKGYILQQPAGHDGFGYDPLFYLPQFYKTFAQMSVAEKNQVSHRGQAIKRLAEKFDDWWE</sequence>
<dbReference type="AlphaFoldDB" id="A0A0R2CAT5"/>
<reference evidence="12 13" key="1">
    <citation type="journal article" date="2015" name="Genome Announc.">
        <title>Expanding the biotechnology potential of lactobacilli through comparative genomics of 213 strains and associated genera.</title>
        <authorList>
            <person name="Sun Z."/>
            <person name="Harris H.M."/>
            <person name="McCann A."/>
            <person name="Guo C."/>
            <person name="Argimon S."/>
            <person name="Zhang W."/>
            <person name="Yang X."/>
            <person name="Jeffery I.B."/>
            <person name="Cooney J.C."/>
            <person name="Kagawa T.F."/>
            <person name="Liu W."/>
            <person name="Song Y."/>
            <person name="Salvetti E."/>
            <person name="Wrobel A."/>
            <person name="Rasinkangas P."/>
            <person name="Parkhill J."/>
            <person name="Rea M.C."/>
            <person name="O'Sullivan O."/>
            <person name="Ritari J."/>
            <person name="Douillard F.P."/>
            <person name="Paul Ross R."/>
            <person name="Yang R."/>
            <person name="Briner A.E."/>
            <person name="Felis G.E."/>
            <person name="de Vos W.M."/>
            <person name="Barrangou R."/>
            <person name="Klaenhammer T.R."/>
            <person name="Caufield P.W."/>
            <person name="Cui Y."/>
            <person name="Zhang H."/>
            <person name="O'Toole P.W."/>
        </authorList>
    </citation>
    <scope>NUCLEOTIDE SEQUENCE [LARGE SCALE GENOMIC DNA]</scope>
    <source>
        <strain evidence="12 13">DSM 20605</strain>
    </source>
</reference>
<evidence type="ECO:0000313" key="13">
    <source>
        <dbReference type="Proteomes" id="UP000051576"/>
    </source>
</evidence>
<feature type="binding site" evidence="10">
    <location>
        <begin position="154"/>
        <end position="157"/>
    </location>
    <ligand>
        <name>substrate</name>
    </ligand>
</feature>
<dbReference type="EC" id="3.6.1.66" evidence="10"/>
<dbReference type="PATRIC" id="fig|1133569.4.peg.672"/>
<comment type="cofactor">
    <cofactor evidence="10">
        <name>Mg(2+)</name>
        <dbReference type="ChEBI" id="CHEBI:18420"/>
    </cofactor>
    <text evidence="10">Binds 1 Mg(2+) ion per subunit.</text>
</comment>
<feature type="binding site" evidence="10">
    <location>
        <begin position="182"/>
        <end position="183"/>
    </location>
    <ligand>
        <name>substrate</name>
    </ligand>
</feature>
<dbReference type="GO" id="GO:0036220">
    <property type="term" value="F:ITP diphosphatase activity"/>
    <property type="evidence" value="ECO:0007669"/>
    <property type="project" value="UniProtKB-UniRule"/>
</dbReference>
<feature type="active site" description="Proton acceptor" evidence="10">
    <location>
        <position position="72"/>
    </location>
</feature>
<evidence type="ECO:0000256" key="10">
    <source>
        <dbReference type="HAMAP-Rule" id="MF_01405"/>
    </source>
</evidence>
<comment type="function">
    <text evidence="10">Pyrophosphatase that catalyzes the hydrolysis of nucleoside triphosphates to their monophosphate derivatives, with a high preference for the non-canonical purine nucleotides XTP (xanthosine triphosphate), dITP (deoxyinosine triphosphate) and ITP. Seems to function as a house-cleaning enzyme that removes non-canonical purine nucleotides from the nucleotide pool, thus preventing their incorporation into DNA/RNA and avoiding chromosomal lesions.</text>
</comment>
<dbReference type="STRING" id="1133569.FD21_GL000628"/>
<keyword evidence="5 10" id="KW-0378">Hydrolase</keyword>
<dbReference type="GO" id="GO:0000166">
    <property type="term" value="F:nucleotide binding"/>
    <property type="evidence" value="ECO:0007669"/>
    <property type="project" value="UniProtKB-KW"/>
</dbReference>
<keyword evidence="4 10" id="KW-0547">Nucleotide-binding</keyword>
<dbReference type="GO" id="GO:0046872">
    <property type="term" value="F:metal ion binding"/>
    <property type="evidence" value="ECO:0007669"/>
    <property type="project" value="UniProtKB-KW"/>
</dbReference>
<dbReference type="GO" id="GO:0035870">
    <property type="term" value="F:dITP diphosphatase activity"/>
    <property type="evidence" value="ECO:0007669"/>
    <property type="project" value="UniProtKB-UniRule"/>
</dbReference>
<dbReference type="NCBIfam" id="TIGR00042">
    <property type="entry name" value="RdgB/HAM1 family non-canonical purine NTP pyrophosphatase"/>
    <property type="match status" value="1"/>
</dbReference>
<dbReference type="GO" id="GO:0009117">
    <property type="term" value="P:nucleotide metabolic process"/>
    <property type="evidence" value="ECO:0007669"/>
    <property type="project" value="UniProtKB-KW"/>
</dbReference>
<comment type="subunit">
    <text evidence="2 10">Homodimer.</text>
</comment>
<accession>A0A0R2CAT5</accession>
<feature type="binding site" evidence="10">
    <location>
        <begin position="10"/>
        <end position="15"/>
    </location>
    <ligand>
        <name>substrate</name>
    </ligand>
</feature>
<evidence type="ECO:0000256" key="3">
    <source>
        <dbReference type="ARBA" id="ARBA00022723"/>
    </source>
</evidence>
<dbReference type="HAMAP" id="MF_01405">
    <property type="entry name" value="Non_canon_purine_NTPase"/>
    <property type="match status" value="1"/>
</dbReference>
<evidence type="ECO:0000256" key="7">
    <source>
        <dbReference type="ARBA" id="ARBA00023080"/>
    </source>
</evidence>
<comment type="similarity">
    <text evidence="1 10 11">Belongs to the HAM1 NTPase family.</text>
</comment>
<keyword evidence="7 10" id="KW-0546">Nucleotide metabolism</keyword>
<evidence type="ECO:0000256" key="5">
    <source>
        <dbReference type="ARBA" id="ARBA00022801"/>
    </source>
</evidence>
<dbReference type="Proteomes" id="UP000051576">
    <property type="component" value="Unassembled WGS sequence"/>
</dbReference>
<evidence type="ECO:0000256" key="1">
    <source>
        <dbReference type="ARBA" id="ARBA00008023"/>
    </source>
</evidence>
<dbReference type="Gene3D" id="3.90.950.10">
    <property type="match status" value="1"/>
</dbReference>
<evidence type="ECO:0000256" key="8">
    <source>
        <dbReference type="ARBA" id="ARBA00051875"/>
    </source>
</evidence>
<dbReference type="FunFam" id="3.90.950.10:FF:000001">
    <property type="entry name" value="dITP/XTP pyrophosphatase"/>
    <property type="match status" value="1"/>
</dbReference>
<dbReference type="CDD" id="cd00515">
    <property type="entry name" value="HAM1"/>
    <property type="match status" value="1"/>
</dbReference>
<feature type="binding site" evidence="10">
    <location>
        <position position="72"/>
    </location>
    <ligand>
        <name>Mg(2+)</name>
        <dbReference type="ChEBI" id="CHEBI:18420"/>
    </ligand>
</feature>
<gene>
    <name evidence="12" type="ORF">FD21_GL000628</name>
</gene>
<dbReference type="InterPro" id="IPR020922">
    <property type="entry name" value="dITP/XTP_pyrophosphatase"/>
</dbReference>
<dbReference type="eggNOG" id="COG0127">
    <property type="taxonomic scope" value="Bacteria"/>
</dbReference>
<evidence type="ECO:0000256" key="6">
    <source>
        <dbReference type="ARBA" id="ARBA00022842"/>
    </source>
</evidence>
<organism evidence="12 13">
    <name type="scientific">Liquorilactobacillus vini DSM 20605</name>
    <dbReference type="NCBI Taxonomy" id="1133569"/>
    <lineage>
        <taxon>Bacteria</taxon>
        <taxon>Bacillati</taxon>
        <taxon>Bacillota</taxon>
        <taxon>Bacilli</taxon>
        <taxon>Lactobacillales</taxon>
        <taxon>Lactobacillaceae</taxon>
        <taxon>Liquorilactobacillus</taxon>
    </lineage>
</organism>
<proteinExistence type="inferred from homology"/>
<comment type="caution">
    <text evidence="10">Lacks conserved residue(s) required for the propagation of feature annotation.</text>
</comment>
<dbReference type="GO" id="GO:0009146">
    <property type="term" value="P:purine nucleoside triphosphate catabolic process"/>
    <property type="evidence" value="ECO:0007669"/>
    <property type="project" value="UniProtKB-UniRule"/>
</dbReference>
<keyword evidence="3 10" id="KW-0479">Metal-binding</keyword>
<dbReference type="PANTHER" id="PTHR11067:SF9">
    <property type="entry name" value="INOSINE TRIPHOSPHATE PYROPHOSPHATASE"/>
    <property type="match status" value="1"/>
</dbReference>
<dbReference type="SUPFAM" id="SSF52972">
    <property type="entry name" value="ITPase-like"/>
    <property type="match status" value="1"/>
</dbReference>
<feature type="binding site" evidence="10">
    <location>
        <position position="177"/>
    </location>
    <ligand>
        <name>substrate</name>
    </ligand>
</feature>
<protein>
    <recommendedName>
        <fullName evidence="10">dITP/XTP pyrophosphatase</fullName>
        <ecNumber evidence="10">3.6.1.66</ecNumber>
    </recommendedName>
    <alternativeName>
        <fullName evidence="10">Non-canonical purine NTP pyrophosphatase</fullName>
    </alternativeName>
    <alternativeName>
        <fullName evidence="10">Non-standard purine NTP pyrophosphatase</fullName>
    </alternativeName>
    <alternativeName>
        <fullName evidence="10">Nucleoside-triphosphate diphosphatase</fullName>
    </alternativeName>
    <alternativeName>
        <fullName evidence="10">Nucleoside-triphosphate pyrophosphatase</fullName>
        <shortName evidence="10">NTPase</shortName>
    </alternativeName>
</protein>
<comment type="caution">
    <text evidence="12">The sequence shown here is derived from an EMBL/GenBank/DDBJ whole genome shotgun (WGS) entry which is preliminary data.</text>
</comment>
<evidence type="ECO:0000313" key="12">
    <source>
        <dbReference type="EMBL" id="KRM88909.1"/>
    </source>
</evidence>
<keyword evidence="13" id="KW-1185">Reference proteome</keyword>